<dbReference type="PANTHER" id="PTHR21600:SF84">
    <property type="entry name" value="PSEUDOURIDINE SYNTHASE RSUA_RLUA-LIKE DOMAIN-CONTAINING PROTEIN"/>
    <property type="match status" value="1"/>
</dbReference>
<evidence type="ECO:0000256" key="1">
    <source>
        <dbReference type="ARBA" id="ARBA00000073"/>
    </source>
</evidence>
<dbReference type="InterPro" id="IPR020103">
    <property type="entry name" value="PsdUridine_synth_cat_dom_sf"/>
</dbReference>
<protein>
    <recommendedName>
        <fullName evidence="2">RNA pseudouridylate synthase</fullName>
    </recommendedName>
    <alternativeName>
        <fullName evidence="3">RNA-uridine isomerase</fullName>
    </alternativeName>
</protein>
<dbReference type="SUPFAM" id="SSF55120">
    <property type="entry name" value="Pseudouridine synthase"/>
    <property type="match status" value="1"/>
</dbReference>
<dbReference type="PROSITE" id="PS01129">
    <property type="entry name" value="PSI_RLU"/>
    <property type="match status" value="1"/>
</dbReference>
<dbReference type="GO" id="GO:0003723">
    <property type="term" value="F:RNA binding"/>
    <property type="evidence" value="ECO:0007669"/>
    <property type="project" value="InterPro"/>
</dbReference>
<dbReference type="GO" id="GO:0000455">
    <property type="term" value="P:enzyme-directed rRNA pseudouridine synthesis"/>
    <property type="evidence" value="ECO:0007669"/>
    <property type="project" value="TreeGrafter"/>
</dbReference>
<dbReference type="GO" id="GO:0140098">
    <property type="term" value="F:catalytic activity, acting on RNA"/>
    <property type="evidence" value="ECO:0007669"/>
    <property type="project" value="UniProtKB-ARBA"/>
</dbReference>
<dbReference type="AlphaFoldDB" id="A0A0A6VT96"/>
<dbReference type="PANTHER" id="PTHR21600">
    <property type="entry name" value="MITOCHONDRIAL RNA PSEUDOURIDINE SYNTHASE"/>
    <property type="match status" value="1"/>
</dbReference>
<dbReference type="EMBL" id="JSUH01000010">
    <property type="protein sequence ID" value="KHD97059.1"/>
    <property type="molecule type" value="Genomic_DNA"/>
</dbReference>
<dbReference type="InterPro" id="IPR050188">
    <property type="entry name" value="RluA_PseudoU_synthase"/>
</dbReference>
<evidence type="ECO:0000259" key="4">
    <source>
        <dbReference type="Pfam" id="PF00849"/>
    </source>
</evidence>
<accession>A0A0A6VT96</accession>
<dbReference type="RefSeq" id="WP_035927790.1">
    <property type="nucleotide sequence ID" value="NZ_JSUH01000010.1"/>
</dbReference>
<organism evidence="5 6">
    <name type="scientific">Kocuria rosea subsp. polaris</name>
    <dbReference type="NCBI Taxonomy" id="136273"/>
    <lineage>
        <taxon>Bacteria</taxon>
        <taxon>Bacillati</taxon>
        <taxon>Actinomycetota</taxon>
        <taxon>Actinomycetes</taxon>
        <taxon>Micrococcales</taxon>
        <taxon>Micrococcaceae</taxon>
        <taxon>Kocuria</taxon>
    </lineage>
</organism>
<evidence type="ECO:0000313" key="5">
    <source>
        <dbReference type="EMBL" id="KHD97059.1"/>
    </source>
</evidence>
<dbReference type="Gene3D" id="3.30.2350.10">
    <property type="entry name" value="Pseudouridine synthase"/>
    <property type="match status" value="1"/>
</dbReference>
<reference evidence="5 6" key="1">
    <citation type="journal article" date="2003" name="Int. J. Syst. Evol. Microbiol.">
        <title>Kocuria polaris sp. nov., an orange-pigmented psychrophilic bacterium isolated from an Antarctic cyanobacterial mat sample.</title>
        <authorList>
            <person name="Reddy G.S."/>
            <person name="Prakash J.S."/>
            <person name="Prabahar V."/>
            <person name="Matsumoto G.I."/>
            <person name="Stackebrandt E."/>
            <person name="Shivaji S."/>
        </authorList>
    </citation>
    <scope>NUCLEOTIDE SEQUENCE [LARGE SCALE GENOMIC DNA]</scope>
    <source>
        <strain evidence="5 6">CMS 76or</strain>
    </source>
</reference>
<dbReference type="InterPro" id="IPR006145">
    <property type="entry name" value="PsdUridine_synth_RsuA/RluA"/>
</dbReference>
<evidence type="ECO:0000313" key="6">
    <source>
        <dbReference type="Proteomes" id="UP000030466"/>
    </source>
</evidence>
<dbReference type="GO" id="GO:0009982">
    <property type="term" value="F:pseudouridine synthase activity"/>
    <property type="evidence" value="ECO:0007669"/>
    <property type="project" value="InterPro"/>
</dbReference>
<dbReference type="Proteomes" id="UP000030466">
    <property type="component" value="Unassembled WGS sequence"/>
</dbReference>
<evidence type="ECO:0000256" key="3">
    <source>
        <dbReference type="ARBA" id="ARBA00033164"/>
    </source>
</evidence>
<comment type="caution">
    <text evidence="5">The sequence shown here is derived from an EMBL/GenBank/DDBJ whole genome shotgun (WGS) entry which is preliminary data.</text>
</comment>
<keyword evidence="6" id="KW-1185">Reference proteome</keyword>
<name>A0A0A6VT96_KOCRO</name>
<dbReference type="InterPro" id="IPR006224">
    <property type="entry name" value="PsdUridine_synth_RluA-like_CS"/>
</dbReference>
<comment type="catalytic activity">
    <reaction evidence="1">
        <text>a uridine in RNA = a pseudouridine in RNA</text>
        <dbReference type="Rhea" id="RHEA:48348"/>
        <dbReference type="Rhea" id="RHEA-COMP:12068"/>
        <dbReference type="Rhea" id="RHEA-COMP:12069"/>
        <dbReference type="ChEBI" id="CHEBI:65314"/>
        <dbReference type="ChEBI" id="CHEBI:65315"/>
    </reaction>
</comment>
<dbReference type="Pfam" id="PF00849">
    <property type="entry name" value="PseudoU_synth_2"/>
    <property type="match status" value="1"/>
</dbReference>
<sequence>MRRRRPATVPLPLRDGVDPVRVRLPAAGADAPGTVRGYLLSRFPASAPELEELFAAGGIVDDAGRPLPHDAPLRPGGSVWYHRALPEEPELPGDLPVLFEDEWLLAVDKPHGLPTTPRGGLVAQSALVKLRRARREDRLSPLHRLDRGTAGVLLLSRDPGTRGRFQTLFQERAVAKEYEAVAAHRPGLRLPRLVESRIVKDRTSLQAREVPGPVNARTQVESAGPPFADEEGTWARYVLRPETGRTHQIRVHLAGLGVPVRHDPLYPQVRPAGAEDPGRPLQLLARRIALVHPVTGEPLVLESRRALPSGDAA</sequence>
<feature type="domain" description="Pseudouridine synthase RsuA/RluA-like" evidence="4">
    <location>
        <begin position="104"/>
        <end position="254"/>
    </location>
</feature>
<evidence type="ECO:0000256" key="2">
    <source>
        <dbReference type="ARBA" id="ARBA00031870"/>
    </source>
</evidence>
<proteinExistence type="predicted"/>
<gene>
    <name evidence="5" type="ORF">GY22_11690</name>
</gene>